<accession>A0A8B9KTQ9</accession>
<dbReference type="SMART" id="SM00389">
    <property type="entry name" value="HOX"/>
    <property type="match status" value="1"/>
</dbReference>
<dbReference type="PROSITE" id="PS50071">
    <property type="entry name" value="HOMEOBOX_2"/>
    <property type="match status" value="1"/>
</dbReference>
<feature type="domain" description="OAR" evidence="14">
    <location>
        <begin position="255"/>
        <end position="268"/>
    </location>
</feature>
<dbReference type="GO" id="GO:0060041">
    <property type="term" value="P:retina development in camera-type eye"/>
    <property type="evidence" value="ECO:0007669"/>
    <property type="project" value="UniProtKB-ARBA"/>
</dbReference>
<dbReference type="SUPFAM" id="SSF46689">
    <property type="entry name" value="Homeodomain-like"/>
    <property type="match status" value="1"/>
</dbReference>
<comment type="similarity">
    <text evidence="3">Belongs to the paired homeobox family. Bicoid subfamily.</text>
</comment>
<dbReference type="OrthoDB" id="6159439at2759"/>
<evidence type="ECO:0000256" key="12">
    <source>
        <dbReference type="SAM" id="MobiDB-lite"/>
    </source>
</evidence>
<dbReference type="InterPro" id="IPR003654">
    <property type="entry name" value="OAR_dom"/>
</dbReference>
<dbReference type="Pfam" id="PF03826">
    <property type="entry name" value="OAR"/>
    <property type="match status" value="1"/>
</dbReference>
<dbReference type="GO" id="GO:0045944">
    <property type="term" value="P:positive regulation of transcription by RNA polymerase II"/>
    <property type="evidence" value="ECO:0007669"/>
    <property type="project" value="InterPro"/>
</dbReference>
<keyword evidence="7 10" id="KW-0371">Homeobox</keyword>
<evidence type="ECO:0000256" key="4">
    <source>
        <dbReference type="ARBA" id="ARBA00022473"/>
    </source>
</evidence>
<dbReference type="CDD" id="cd00086">
    <property type="entry name" value="homeodomain"/>
    <property type="match status" value="1"/>
</dbReference>
<evidence type="ECO:0000256" key="8">
    <source>
        <dbReference type="ARBA" id="ARBA00023163"/>
    </source>
</evidence>
<dbReference type="InterPro" id="IPR001356">
    <property type="entry name" value="HD"/>
</dbReference>
<dbReference type="FunFam" id="1.10.10.60:FF:000071">
    <property type="entry name" value="Retinal homeobox gene 2"/>
    <property type="match status" value="1"/>
</dbReference>
<evidence type="ECO:0000259" key="13">
    <source>
        <dbReference type="PROSITE" id="PS50071"/>
    </source>
</evidence>
<feature type="region of interest" description="Disordered" evidence="12">
    <location>
        <begin position="54"/>
        <end position="89"/>
    </location>
</feature>
<sequence>MRLVGAQYQGMEEQLSPSARLARAAGPQSRVHSIEAILGFREEKMLQVESCGTKGATKTDTTTPDNFQSNVCVSTGDPSSPDRKKHRRNRTTFTTFQLHELERAFERSHYPDVYSREELALKVNLPEVRVQVWFQNRRAKWRRQEKLEVSSIKLQDSSILSFSRPAGPGLGSGGLPLDPWLTGPISGPISSPSSPLQSLPGFMASQPASYTPPPFLTHSLPHLGPVCHPPPPPPAYQCSGFMDKLSLEETDPRNSSIASLRMKAKEHIQSIGKTW</sequence>
<dbReference type="InterPro" id="IPR017970">
    <property type="entry name" value="Homeobox_CS"/>
</dbReference>
<keyword evidence="4" id="KW-0217">Developmental protein</keyword>
<dbReference type="GO" id="GO:0048593">
    <property type="term" value="P:camera-type eye morphogenesis"/>
    <property type="evidence" value="ECO:0007669"/>
    <property type="project" value="UniProtKB-ARBA"/>
</dbReference>
<evidence type="ECO:0000256" key="7">
    <source>
        <dbReference type="ARBA" id="ARBA00023155"/>
    </source>
</evidence>
<organism evidence="15 16">
    <name type="scientific">Astyanax mexicanus</name>
    <name type="common">Blind cave fish</name>
    <name type="synonym">Astyanax fasciatus mexicanus</name>
    <dbReference type="NCBI Taxonomy" id="7994"/>
    <lineage>
        <taxon>Eukaryota</taxon>
        <taxon>Metazoa</taxon>
        <taxon>Chordata</taxon>
        <taxon>Craniata</taxon>
        <taxon>Vertebrata</taxon>
        <taxon>Euteleostomi</taxon>
        <taxon>Actinopterygii</taxon>
        <taxon>Neopterygii</taxon>
        <taxon>Teleostei</taxon>
        <taxon>Ostariophysi</taxon>
        <taxon>Characiformes</taxon>
        <taxon>Characoidei</taxon>
        <taxon>Acestrorhamphidae</taxon>
        <taxon>Acestrorhamphinae</taxon>
        <taxon>Astyanax</taxon>
    </lineage>
</organism>
<dbReference type="Gene3D" id="1.10.10.60">
    <property type="entry name" value="Homeodomain-like"/>
    <property type="match status" value="1"/>
</dbReference>
<dbReference type="GO" id="GO:0005634">
    <property type="term" value="C:nucleus"/>
    <property type="evidence" value="ECO:0007669"/>
    <property type="project" value="UniProtKB-SubCell"/>
</dbReference>
<keyword evidence="5" id="KW-0805">Transcription regulation</keyword>
<dbReference type="AlphaFoldDB" id="A0A8B9KTQ9"/>
<dbReference type="GO" id="GO:0000981">
    <property type="term" value="F:DNA-binding transcription factor activity, RNA polymerase II-specific"/>
    <property type="evidence" value="ECO:0007669"/>
    <property type="project" value="InterPro"/>
</dbReference>
<comment type="function">
    <text evidence="1">Plays a critical role in eye formation by regulating the initial specification of retinal cells and/or their subsequent proliferation.</text>
</comment>
<feature type="DNA-binding region" description="Homeobox" evidence="10">
    <location>
        <begin position="86"/>
        <end position="145"/>
    </location>
</feature>
<keyword evidence="8" id="KW-0804">Transcription</keyword>
<dbReference type="PANTHER" id="PTHR46271">
    <property type="entry name" value="HOMEOBOX PROTEIN, PUTATIVE-RELATED"/>
    <property type="match status" value="1"/>
</dbReference>
<evidence type="ECO:0000256" key="2">
    <source>
        <dbReference type="ARBA" id="ARBA00004123"/>
    </source>
</evidence>
<reference evidence="15" key="1">
    <citation type="submission" date="2025-08" db="UniProtKB">
        <authorList>
            <consortium name="Ensembl"/>
        </authorList>
    </citation>
    <scope>IDENTIFICATION</scope>
</reference>
<comment type="subcellular location">
    <subcellularLocation>
        <location evidence="2 10 11">Nucleus</location>
    </subcellularLocation>
</comment>
<evidence type="ECO:0000256" key="11">
    <source>
        <dbReference type="RuleBase" id="RU000682"/>
    </source>
</evidence>
<dbReference type="PROSITE" id="PS00027">
    <property type="entry name" value="HOMEOBOX_1"/>
    <property type="match status" value="1"/>
</dbReference>
<dbReference type="InterPro" id="IPR009057">
    <property type="entry name" value="Homeodomain-like_sf"/>
</dbReference>
<dbReference type="PANTHER" id="PTHR46271:SF3">
    <property type="entry name" value="RETINAL HOMEOBOX PROTEIN RX"/>
    <property type="match status" value="1"/>
</dbReference>
<feature type="domain" description="Homeobox" evidence="13">
    <location>
        <begin position="84"/>
        <end position="144"/>
    </location>
</feature>
<evidence type="ECO:0000256" key="10">
    <source>
        <dbReference type="PROSITE-ProRule" id="PRU00108"/>
    </source>
</evidence>
<evidence type="ECO:0000256" key="5">
    <source>
        <dbReference type="ARBA" id="ARBA00023015"/>
    </source>
</evidence>
<feature type="compositionally biased region" description="Polar residues" evidence="12">
    <location>
        <begin position="64"/>
        <end position="78"/>
    </location>
</feature>
<dbReference type="Ensembl" id="ENSAMXT00005045735.1">
    <property type="protein sequence ID" value="ENSAMXP00005042031.1"/>
    <property type="gene ID" value="ENSAMXG00005019644.1"/>
</dbReference>
<protein>
    <submittedName>
        <fullName evidence="15">Retinal homeobox gene 3</fullName>
    </submittedName>
</protein>
<evidence type="ECO:0000256" key="1">
    <source>
        <dbReference type="ARBA" id="ARBA00003750"/>
    </source>
</evidence>
<feature type="compositionally biased region" description="Low complexity" evidence="12">
    <location>
        <begin position="54"/>
        <end position="63"/>
    </location>
</feature>
<evidence type="ECO:0000313" key="15">
    <source>
        <dbReference type="Ensembl" id="ENSAMXP00005042031.1"/>
    </source>
</evidence>
<evidence type="ECO:0000313" key="16">
    <source>
        <dbReference type="Proteomes" id="UP000694621"/>
    </source>
</evidence>
<evidence type="ECO:0000256" key="6">
    <source>
        <dbReference type="ARBA" id="ARBA00023125"/>
    </source>
</evidence>
<dbReference type="Pfam" id="PF00046">
    <property type="entry name" value="Homeodomain"/>
    <property type="match status" value="1"/>
</dbReference>
<dbReference type="InterPro" id="IPR043562">
    <property type="entry name" value="RAX/RAX2"/>
</dbReference>
<keyword evidence="9 10" id="KW-0539">Nucleus</keyword>
<dbReference type="GO" id="GO:0000978">
    <property type="term" value="F:RNA polymerase II cis-regulatory region sequence-specific DNA binding"/>
    <property type="evidence" value="ECO:0007669"/>
    <property type="project" value="TreeGrafter"/>
</dbReference>
<dbReference type="Proteomes" id="UP000694621">
    <property type="component" value="Unplaced"/>
</dbReference>
<dbReference type="PROSITE" id="PS50803">
    <property type="entry name" value="OAR"/>
    <property type="match status" value="1"/>
</dbReference>
<keyword evidence="6 10" id="KW-0238">DNA-binding</keyword>
<evidence type="ECO:0000259" key="14">
    <source>
        <dbReference type="PROSITE" id="PS50803"/>
    </source>
</evidence>
<evidence type="ECO:0000256" key="9">
    <source>
        <dbReference type="ARBA" id="ARBA00023242"/>
    </source>
</evidence>
<name>A0A8B9KTQ9_ASTMX</name>
<evidence type="ECO:0000256" key="3">
    <source>
        <dbReference type="ARBA" id="ARBA00006503"/>
    </source>
</evidence>
<proteinExistence type="inferred from homology"/>